<reference evidence="3 4" key="1">
    <citation type="journal article" date="2012" name="J. Bacteriol.">
        <title>Genome sequence of benzo(a)pyrene-degrading bacterium Novosphingobium pentaromativorans US6-1.</title>
        <authorList>
            <person name="Luo Y.R."/>
            <person name="Kang S.G."/>
            <person name="Kim S.J."/>
            <person name="Kim M.R."/>
            <person name="Li N."/>
            <person name="Lee J.H."/>
            <person name="Kwon K.K."/>
        </authorList>
    </citation>
    <scope>NUCLEOTIDE SEQUENCE [LARGE SCALE GENOMIC DNA]</scope>
    <source>
        <strain evidence="3 4">US6-1</strain>
    </source>
</reference>
<dbReference type="Gene3D" id="3.40.50.150">
    <property type="entry name" value="Vaccinia Virus protein VP39"/>
    <property type="match status" value="1"/>
</dbReference>
<dbReference type="SUPFAM" id="SSF53335">
    <property type="entry name" value="S-adenosyl-L-methionine-dependent methyltransferases"/>
    <property type="match status" value="1"/>
</dbReference>
<evidence type="ECO:0000256" key="2">
    <source>
        <dbReference type="SAM" id="MobiDB-lite"/>
    </source>
</evidence>
<dbReference type="InterPro" id="IPR029063">
    <property type="entry name" value="SAM-dependent_MTases_sf"/>
</dbReference>
<comment type="caution">
    <text evidence="3">The sequence shown here is derived from an EMBL/GenBank/DDBJ whole genome shotgun (WGS) entry which is preliminary data.</text>
</comment>
<dbReference type="AlphaFoldDB" id="G6EKF3"/>
<dbReference type="OrthoDB" id="161159at2"/>
<keyword evidence="4" id="KW-1185">Reference proteome</keyword>
<keyword evidence="1" id="KW-0175">Coiled coil</keyword>
<evidence type="ECO:0000313" key="3">
    <source>
        <dbReference type="EMBL" id="EHJ58187.1"/>
    </source>
</evidence>
<sequence>MDTYLPSTSSKILEIGAQNVNGTLRDHAPRNAEYIGLDFEAGDGVDIVVTGLDDWSVPDDHFDMVMASSVFEHDKAFWRTFLMMCAKTSPGGHIYISAPSNGTVHRYPQDYWRFYPDAGLALEDWARNEGFDVMLVESFVAERKADVWNDFCAVFRRGPSDADLNRDFVFKKVAATNILTWRSSEIFNPTDDSEDTRLLTAAHEEKHRWVLHSQHLEARHKDELEHQVQEITRLNEEIGRHRGSLALLDEKAAVKDRELVALRQRSEELTRELEQMNAETQDHERSLQAQANATSELQSRLAQREEEAVQAWATAQERKEERDRLATEVEKVRQDLADANQWVCKLALNRTQNERQIARLERALTANSRDLARRHNALAREHEVAMEQGRALSDQVSLLESRNVDLQRRLDTLSASSKQVLVSSLPVKPNGTNDLPEAQELLERSGRAARQAEAQLKEHREEIAALSRMVAQEQDNAVELERRNAWLQAAASFLLEQGKWWWRYMPLNWQRHMRDRRLLRRDLFDSDAYLARNPDVAASGQDPLRHFIHHGITENRRFD</sequence>
<gene>
    <name evidence="3" type="ORF">NSU_4824</name>
</gene>
<feature type="compositionally biased region" description="Polar residues" evidence="2">
    <location>
        <begin position="287"/>
        <end position="301"/>
    </location>
</feature>
<evidence type="ECO:0008006" key="5">
    <source>
        <dbReference type="Google" id="ProtNLM"/>
    </source>
</evidence>
<feature type="region of interest" description="Disordered" evidence="2">
    <location>
        <begin position="273"/>
        <end position="302"/>
    </location>
</feature>
<evidence type="ECO:0000256" key="1">
    <source>
        <dbReference type="SAM" id="Coils"/>
    </source>
</evidence>
<name>G6EKF3_9SPHN</name>
<dbReference type="EMBL" id="AGFM01000094">
    <property type="protein sequence ID" value="EHJ58187.1"/>
    <property type="molecule type" value="Genomic_DNA"/>
</dbReference>
<dbReference type="eggNOG" id="COG2226">
    <property type="taxonomic scope" value="Bacteria"/>
</dbReference>
<evidence type="ECO:0000313" key="4">
    <source>
        <dbReference type="Proteomes" id="UP000004030"/>
    </source>
</evidence>
<proteinExistence type="predicted"/>
<organism evidence="3 4">
    <name type="scientific">Novosphingobium pentaromativorans US6-1</name>
    <dbReference type="NCBI Taxonomy" id="1088721"/>
    <lineage>
        <taxon>Bacteria</taxon>
        <taxon>Pseudomonadati</taxon>
        <taxon>Pseudomonadota</taxon>
        <taxon>Alphaproteobacteria</taxon>
        <taxon>Sphingomonadales</taxon>
        <taxon>Sphingomonadaceae</taxon>
        <taxon>Novosphingobium</taxon>
    </lineage>
</organism>
<dbReference type="Proteomes" id="UP000004030">
    <property type="component" value="Unassembled WGS sequence"/>
</dbReference>
<dbReference type="PATRIC" id="fig|1088721.3.peg.4736"/>
<protein>
    <recommendedName>
        <fullName evidence="5">Methyltransferase type 11 domain-containing protein</fullName>
    </recommendedName>
</protein>
<feature type="coiled-coil region" evidence="1">
    <location>
        <begin position="396"/>
        <end position="490"/>
    </location>
</feature>
<dbReference type="RefSeq" id="WP_007015731.1">
    <property type="nucleotide sequence ID" value="NZ_AGFM01000094.1"/>
</dbReference>
<accession>G6EKF3</accession>
<feature type="compositionally biased region" description="Basic and acidic residues" evidence="2">
    <location>
        <begin position="273"/>
        <end position="286"/>
    </location>
</feature>